<keyword evidence="2" id="KW-1185">Reference proteome</keyword>
<evidence type="ECO:0000313" key="2">
    <source>
        <dbReference type="Proteomes" id="UP000016534"/>
    </source>
</evidence>
<protein>
    <submittedName>
        <fullName evidence="1">Uncharacterized protein</fullName>
    </submittedName>
</protein>
<dbReference type="Proteomes" id="UP000016534">
    <property type="component" value="Unassembled WGS sequence"/>
</dbReference>
<evidence type="ECO:0000313" key="1">
    <source>
        <dbReference type="EMBL" id="ERG60455.1"/>
    </source>
</evidence>
<dbReference type="EMBL" id="AHCF02000027">
    <property type="protein sequence ID" value="ERG60455.1"/>
    <property type="molecule type" value="Genomic_DNA"/>
</dbReference>
<reference evidence="1" key="1">
    <citation type="journal article" date="2012" name="J. Bacteriol.">
        <title>Genome sequences of type strains of seven species of the marine bacterium Pseudoalteromonas.</title>
        <authorList>
            <person name="Xie B.B."/>
            <person name="Shu Y.L."/>
            <person name="Qin Q.L."/>
            <person name="Rong J.C."/>
            <person name="Zhang X.Y."/>
            <person name="Chen X.L."/>
            <person name="Shi M."/>
            <person name="He H.L."/>
            <person name="Zhou B.C."/>
            <person name="Zhang Y.Z."/>
        </authorList>
    </citation>
    <scope>NUCLEOTIDE SEQUENCE [LARGE SCALE GENOMIC DNA]</scope>
    <source>
        <strain evidence="1">NCIMB 2128</strain>
    </source>
</reference>
<comment type="caution">
    <text evidence="1">The sequence shown here is derived from an EMBL/GenBank/DDBJ whole genome shotgun (WGS) entry which is preliminary data.</text>
</comment>
<organism evidence="1 2">
    <name type="scientific">Pseudoalteromonas undina</name>
    <dbReference type="NCBI Taxonomy" id="43660"/>
    <lineage>
        <taxon>Bacteria</taxon>
        <taxon>Pseudomonadati</taxon>
        <taxon>Pseudomonadota</taxon>
        <taxon>Gammaproteobacteria</taxon>
        <taxon>Alteromonadales</taxon>
        <taxon>Pseudoalteromonadaceae</taxon>
        <taxon>Pseudoalteromonas</taxon>
    </lineage>
</organism>
<accession>A0ABN0NGS2</accession>
<reference evidence="1" key="2">
    <citation type="submission" date="2013-04" db="EMBL/GenBank/DDBJ databases">
        <title>Genome sequence of Pseudoalteromonas undina.</title>
        <authorList>
            <person name="Xie B.-B."/>
            <person name="Rong J.-C."/>
            <person name="Qin Q.-L."/>
            <person name="Shu Y.-L."/>
            <person name="Zhang Y.-Z."/>
        </authorList>
    </citation>
    <scope>NUCLEOTIDE SEQUENCE</scope>
    <source>
        <strain evidence="1">NCIMB 2128</strain>
    </source>
</reference>
<name>A0ABN0NGS2_9GAMM</name>
<gene>
    <name evidence="1" type="ORF">PUND_12012</name>
</gene>
<proteinExistence type="predicted"/>
<sequence>MKFENNYGSYSLRVEGNIAIGQFKGNLNPQLLNHFKAALLNTIEPFKHLPWGYISHSPEVIAATPDAEKNMIDVSQTMGINNCLISAFVLTSPIAIRQLQRIMHSSGRDAHLQECLFADFQSAKKFVIKQLALAESGC</sequence>